<protein>
    <submittedName>
        <fullName evidence="1">Uncharacterized protein</fullName>
    </submittedName>
</protein>
<dbReference type="Proteomes" id="UP001218218">
    <property type="component" value="Unassembled WGS sequence"/>
</dbReference>
<reference evidence="1" key="1">
    <citation type="submission" date="2023-03" db="EMBL/GenBank/DDBJ databases">
        <title>Massive genome expansion in bonnet fungi (Mycena s.s.) driven by repeated elements and novel gene families across ecological guilds.</title>
        <authorList>
            <consortium name="Lawrence Berkeley National Laboratory"/>
            <person name="Harder C.B."/>
            <person name="Miyauchi S."/>
            <person name="Viragh M."/>
            <person name="Kuo A."/>
            <person name="Thoen E."/>
            <person name="Andreopoulos B."/>
            <person name="Lu D."/>
            <person name="Skrede I."/>
            <person name="Drula E."/>
            <person name="Henrissat B."/>
            <person name="Morin E."/>
            <person name="Kohler A."/>
            <person name="Barry K."/>
            <person name="LaButti K."/>
            <person name="Morin E."/>
            <person name="Salamov A."/>
            <person name="Lipzen A."/>
            <person name="Mereny Z."/>
            <person name="Hegedus B."/>
            <person name="Baldrian P."/>
            <person name="Stursova M."/>
            <person name="Weitz H."/>
            <person name="Taylor A."/>
            <person name="Grigoriev I.V."/>
            <person name="Nagy L.G."/>
            <person name="Martin F."/>
            <person name="Kauserud H."/>
        </authorList>
    </citation>
    <scope>NUCLEOTIDE SEQUENCE</scope>
    <source>
        <strain evidence="1">CBHHK002</strain>
    </source>
</reference>
<name>A0AAD7EQZ9_9AGAR</name>
<dbReference type="EMBL" id="JARIHO010000021">
    <property type="protein sequence ID" value="KAJ7346171.1"/>
    <property type="molecule type" value="Genomic_DNA"/>
</dbReference>
<proteinExistence type="predicted"/>
<comment type="caution">
    <text evidence="1">The sequence shown here is derived from an EMBL/GenBank/DDBJ whole genome shotgun (WGS) entry which is preliminary data.</text>
</comment>
<gene>
    <name evidence="1" type="ORF">DFH08DRAFT_810002</name>
</gene>
<accession>A0AAD7EQZ9</accession>
<keyword evidence="2" id="KW-1185">Reference proteome</keyword>
<dbReference type="AlphaFoldDB" id="A0AAD7EQZ9"/>
<evidence type="ECO:0000313" key="1">
    <source>
        <dbReference type="EMBL" id="KAJ7346171.1"/>
    </source>
</evidence>
<sequence>MPFRILTGLRPVASPFLPSTMGLDSKRIPRPVDRFIPGSASSPAFGPSRTIPFSATLLGRQGASALADLARDQCDVIIRRKRPRSKKARVGPEHFQFKCSGCEKEFKHIVKHLTTIKKDTSKCKQNRFRVRPADGSFSAETTLDLWRASMESAAATASAA</sequence>
<organism evidence="1 2">
    <name type="scientific">Mycena albidolilacea</name>
    <dbReference type="NCBI Taxonomy" id="1033008"/>
    <lineage>
        <taxon>Eukaryota</taxon>
        <taxon>Fungi</taxon>
        <taxon>Dikarya</taxon>
        <taxon>Basidiomycota</taxon>
        <taxon>Agaricomycotina</taxon>
        <taxon>Agaricomycetes</taxon>
        <taxon>Agaricomycetidae</taxon>
        <taxon>Agaricales</taxon>
        <taxon>Marasmiineae</taxon>
        <taxon>Mycenaceae</taxon>
        <taxon>Mycena</taxon>
    </lineage>
</organism>
<evidence type="ECO:0000313" key="2">
    <source>
        <dbReference type="Proteomes" id="UP001218218"/>
    </source>
</evidence>